<evidence type="ECO:0000256" key="4">
    <source>
        <dbReference type="ARBA" id="ARBA00022980"/>
    </source>
</evidence>
<organism evidence="8 9">
    <name type="scientific">Candidatus Woykebacteria bacterium RBG_19FT_COMBO_43_10</name>
    <dbReference type="NCBI Taxonomy" id="1802598"/>
    <lineage>
        <taxon>Bacteria</taxon>
        <taxon>Candidatus Woykeibacteriota</taxon>
    </lineage>
</organism>
<evidence type="ECO:0000256" key="2">
    <source>
        <dbReference type="ARBA" id="ARBA00022730"/>
    </source>
</evidence>
<evidence type="ECO:0000256" key="5">
    <source>
        <dbReference type="ARBA" id="ARBA00023274"/>
    </source>
</evidence>
<evidence type="ECO:0000256" key="7">
    <source>
        <dbReference type="HAMAP-Rule" id="MF_00360"/>
    </source>
</evidence>
<evidence type="ECO:0000256" key="1">
    <source>
        <dbReference type="ARBA" id="ARBA00009512"/>
    </source>
</evidence>
<protein>
    <recommendedName>
        <fullName evidence="6 7">Small ribosomal subunit protein bS6</fullName>
    </recommendedName>
</protein>
<dbReference type="InterPro" id="IPR035980">
    <property type="entry name" value="Ribosomal_bS6_sf"/>
</dbReference>
<dbReference type="InterPro" id="IPR014717">
    <property type="entry name" value="Transl_elong_EF1B/ribsomal_bS6"/>
</dbReference>
<keyword evidence="5 7" id="KW-0687">Ribonucleoprotein</keyword>
<evidence type="ECO:0000313" key="9">
    <source>
        <dbReference type="Proteomes" id="UP000176645"/>
    </source>
</evidence>
<comment type="similarity">
    <text evidence="1 7">Belongs to the bacterial ribosomal protein bS6 family.</text>
</comment>
<dbReference type="GO" id="GO:0003735">
    <property type="term" value="F:structural constituent of ribosome"/>
    <property type="evidence" value="ECO:0007669"/>
    <property type="project" value="InterPro"/>
</dbReference>
<sequence>MSHEYEVTVVTRAESSEADRRKLLDDIKKLIEAEKGKVVGTEDWGKRNLAYDIKKNPQGHYSAITFEGFPNTPQILSSKLRLMDELLRYLIVTKEGAKVEKKGKTKTESS</sequence>
<dbReference type="Pfam" id="PF01250">
    <property type="entry name" value="Ribosomal_S6"/>
    <property type="match status" value="1"/>
</dbReference>
<dbReference type="EMBL" id="MHCU01000019">
    <property type="protein sequence ID" value="OGY27888.1"/>
    <property type="molecule type" value="Genomic_DNA"/>
</dbReference>
<dbReference type="AlphaFoldDB" id="A0A1G1WJG8"/>
<dbReference type="GO" id="GO:0005840">
    <property type="term" value="C:ribosome"/>
    <property type="evidence" value="ECO:0007669"/>
    <property type="project" value="UniProtKB-KW"/>
</dbReference>
<keyword evidence="3 7" id="KW-0694">RNA-binding</keyword>
<keyword evidence="2 7" id="KW-0699">rRNA-binding</keyword>
<dbReference type="PANTHER" id="PTHR21011">
    <property type="entry name" value="MITOCHONDRIAL 28S RIBOSOMAL PROTEIN S6"/>
    <property type="match status" value="1"/>
</dbReference>
<dbReference type="Proteomes" id="UP000176645">
    <property type="component" value="Unassembled WGS sequence"/>
</dbReference>
<dbReference type="GO" id="GO:0005737">
    <property type="term" value="C:cytoplasm"/>
    <property type="evidence" value="ECO:0007669"/>
    <property type="project" value="UniProtKB-ARBA"/>
</dbReference>
<proteinExistence type="inferred from homology"/>
<evidence type="ECO:0000313" key="8">
    <source>
        <dbReference type="EMBL" id="OGY27888.1"/>
    </source>
</evidence>
<dbReference type="SUPFAM" id="SSF54995">
    <property type="entry name" value="Ribosomal protein S6"/>
    <property type="match status" value="1"/>
</dbReference>
<gene>
    <name evidence="7" type="primary">rpsF</name>
    <name evidence="8" type="ORF">A2Z42_02295</name>
</gene>
<dbReference type="PANTHER" id="PTHR21011:SF1">
    <property type="entry name" value="SMALL RIBOSOMAL SUBUNIT PROTEIN BS6M"/>
    <property type="match status" value="1"/>
</dbReference>
<dbReference type="NCBIfam" id="TIGR00166">
    <property type="entry name" value="S6"/>
    <property type="match status" value="1"/>
</dbReference>
<dbReference type="InterPro" id="IPR020815">
    <property type="entry name" value="Ribosomal_bS6_CS"/>
</dbReference>
<dbReference type="GO" id="GO:1990904">
    <property type="term" value="C:ribonucleoprotein complex"/>
    <property type="evidence" value="ECO:0007669"/>
    <property type="project" value="UniProtKB-KW"/>
</dbReference>
<comment type="caution">
    <text evidence="8">The sequence shown here is derived from an EMBL/GenBank/DDBJ whole genome shotgun (WGS) entry which is preliminary data.</text>
</comment>
<dbReference type="PROSITE" id="PS01048">
    <property type="entry name" value="RIBOSOMAL_S6"/>
    <property type="match status" value="1"/>
</dbReference>
<reference evidence="8 9" key="1">
    <citation type="journal article" date="2016" name="Nat. Commun.">
        <title>Thousands of microbial genomes shed light on interconnected biogeochemical processes in an aquifer system.</title>
        <authorList>
            <person name="Anantharaman K."/>
            <person name="Brown C.T."/>
            <person name="Hug L.A."/>
            <person name="Sharon I."/>
            <person name="Castelle C.J."/>
            <person name="Probst A.J."/>
            <person name="Thomas B.C."/>
            <person name="Singh A."/>
            <person name="Wilkins M.J."/>
            <person name="Karaoz U."/>
            <person name="Brodie E.L."/>
            <person name="Williams K.H."/>
            <person name="Hubbard S.S."/>
            <person name="Banfield J.F."/>
        </authorList>
    </citation>
    <scope>NUCLEOTIDE SEQUENCE [LARGE SCALE GENOMIC DNA]</scope>
</reference>
<dbReference type="InterPro" id="IPR020814">
    <property type="entry name" value="Ribosomal_S6_plastid/chlpt"/>
</dbReference>
<dbReference type="GO" id="GO:0006412">
    <property type="term" value="P:translation"/>
    <property type="evidence" value="ECO:0007669"/>
    <property type="project" value="UniProtKB-UniRule"/>
</dbReference>
<dbReference type="Gene3D" id="3.30.70.60">
    <property type="match status" value="1"/>
</dbReference>
<name>A0A1G1WJG8_9BACT</name>
<evidence type="ECO:0000256" key="6">
    <source>
        <dbReference type="ARBA" id="ARBA00035294"/>
    </source>
</evidence>
<dbReference type="InterPro" id="IPR000529">
    <property type="entry name" value="Ribosomal_bS6"/>
</dbReference>
<evidence type="ECO:0000256" key="3">
    <source>
        <dbReference type="ARBA" id="ARBA00022884"/>
    </source>
</evidence>
<keyword evidence="4 7" id="KW-0689">Ribosomal protein</keyword>
<dbReference type="CDD" id="cd00473">
    <property type="entry name" value="bS6"/>
    <property type="match status" value="1"/>
</dbReference>
<comment type="function">
    <text evidence="7">Binds together with bS18 to 16S ribosomal RNA.</text>
</comment>
<accession>A0A1G1WJG8</accession>
<dbReference type="HAMAP" id="MF_00360">
    <property type="entry name" value="Ribosomal_bS6"/>
    <property type="match status" value="1"/>
</dbReference>
<dbReference type="GO" id="GO:0070181">
    <property type="term" value="F:small ribosomal subunit rRNA binding"/>
    <property type="evidence" value="ECO:0007669"/>
    <property type="project" value="TreeGrafter"/>
</dbReference>